<reference evidence="13 14" key="1">
    <citation type="submission" date="2021-10" db="EMBL/GenBank/DDBJ databases">
        <title>Anaerobic single-cell dispensing facilitates the cultivation of human gut bacteria.</title>
        <authorList>
            <person name="Afrizal A."/>
        </authorList>
    </citation>
    <scope>NUCLEOTIDE SEQUENCE [LARGE SCALE GENOMIC DNA]</scope>
    <source>
        <strain evidence="13 14">CLA-AA-H246</strain>
    </source>
</reference>
<dbReference type="Pfam" id="PF00072">
    <property type="entry name" value="Response_reg"/>
    <property type="match status" value="2"/>
</dbReference>
<comment type="caution">
    <text evidence="13">The sequence shown here is derived from an EMBL/GenBank/DDBJ whole genome shotgun (WGS) entry which is preliminary data.</text>
</comment>
<dbReference type="Pfam" id="PF02518">
    <property type="entry name" value="HATPase_c"/>
    <property type="match status" value="1"/>
</dbReference>
<keyword evidence="14" id="KW-1185">Reference proteome</keyword>
<feature type="modified residue" description="4-aspartylphosphate" evidence="8">
    <location>
        <position position="898"/>
    </location>
</feature>
<dbReference type="Gene3D" id="3.30.565.10">
    <property type="entry name" value="Histidine kinase-like ATPase, C-terminal domain"/>
    <property type="match status" value="1"/>
</dbReference>
<dbReference type="PROSITE" id="PS50109">
    <property type="entry name" value="HIS_KIN"/>
    <property type="match status" value="1"/>
</dbReference>
<feature type="domain" description="Response regulatory" evidence="12">
    <location>
        <begin position="706"/>
        <end position="826"/>
    </location>
</feature>
<dbReference type="SUPFAM" id="SSF52172">
    <property type="entry name" value="CheY-like"/>
    <property type="match status" value="2"/>
</dbReference>
<evidence type="ECO:0000259" key="11">
    <source>
        <dbReference type="PROSITE" id="PS50109"/>
    </source>
</evidence>
<protein>
    <recommendedName>
        <fullName evidence="3">Stage 0 sporulation protein A homolog</fullName>
        <ecNumber evidence="2">2.7.13.3</ecNumber>
    </recommendedName>
</protein>
<organism evidence="13 14">
    <name type="scientific">Hominisplanchenecus faecis</name>
    <dbReference type="NCBI Taxonomy" id="2885351"/>
    <lineage>
        <taxon>Bacteria</taxon>
        <taxon>Bacillati</taxon>
        <taxon>Bacillota</taxon>
        <taxon>Clostridia</taxon>
        <taxon>Lachnospirales</taxon>
        <taxon>Lachnospiraceae</taxon>
        <taxon>Hominisplanchenecus</taxon>
    </lineage>
</organism>
<dbReference type="PROSITE" id="PS50110">
    <property type="entry name" value="RESPONSE_REGULATORY"/>
    <property type="match status" value="2"/>
</dbReference>
<comment type="function">
    <text evidence="7">May play the central regulatory role in sporulation. It may be an element of the effector pathway responsible for the activation of sporulation genes in response to nutritional stress. Spo0A may act in concert with spo0H (a sigma factor) to control the expression of some genes that are critical to the sporulation process.</text>
</comment>
<feature type="transmembrane region" description="Helical" evidence="10">
    <location>
        <begin position="12"/>
        <end position="31"/>
    </location>
</feature>
<dbReference type="SUPFAM" id="SSF55874">
    <property type="entry name" value="ATPase domain of HSP90 chaperone/DNA topoisomerase II/histidine kinase"/>
    <property type="match status" value="1"/>
</dbReference>
<dbReference type="InterPro" id="IPR005467">
    <property type="entry name" value="His_kinase_dom"/>
</dbReference>
<dbReference type="EC" id="2.7.13.3" evidence="2"/>
<feature type="transmembrane region" description="Helical" evidence="10">
    <location>
        <begin position="273"/>
        <end position="294"/>
    </location>
</feature>
<feature type="domain" description="Response regulatory" evidence="12">
    <location>
        <begin position="846"/>
        <end position="967"/>
    </location>
</feature>
<feature type="modified residue" description="4-aspartylphosphate" evidence="8">
    <location>
        <position position="760"/>
    </location>
</feature>
<evidence type="ECO:0000256" key="2">
    <source>
        <dbReference type="ARBA" id="ARBA00012438"/>
    </source>
</evidence>
<keyword evidence="9" id="KW-0175">Coiled coil</keyword>
<evidence type="ECO:0000256" key="5">
    <source>
        <dbReference type="ARBA" id="ARBA00022777"/>
    </source>
</evidence>
<evidence type="ECO:0000256" key="8">
    <source>
        <dbReference type="PROSITE-ProRule" id="PRU00169"/>
    </source>
</evidence>
<dbReference type="SMART" id="SM00448">
    <property type="entry name" value="REC"/>
    <property type="match status" value="2"/>
</dbReference>
<proteinExistence type="predicted"/>
<dbReference type="InterPro" id="IPR004358">
    <property type="entry name" value="Sig_transdc_His_kin-like_C"/>
</dbReference>
<keyword evidence="4 8" id="KW-0597">Phosphoprotein</keyword>
<evidence type="ECO:0000256" key="9">
    <source>
        <dbReference type="SAM" id="Coils"/>
    </source>
</evidence>
<feature type="coiled-coil region" evidence="9">
    <location>
        <begin position="422"/>
        <end position="455"/>
    </location>
</feature>
<dbReference type="CDD" id="cd00082">
    <property type="entry name" value="HisKA"/>
    <property type="match status" value="1"/>
</dbReference>
<dbReference type="InterPro" id="IPR001789">
    <property type="entry name" value="Sig_transdc_resp-reg_receiver"/>
</dbReference>
<keyword evidence="5" id="KW-0418">Kinase</keyword>
<dbReference type="InterPro" id="IPR011006">
    <property type="entry name" value="CheY-like_superfamily"/>
</dbReference>
<dbReference type="CDD" id="cd17546">
    <property type="entry name" value="REC_hyHK_CKI1_RcsC-like"/>
    <property type="match status" value="2"/>
</dbReference>
<evidence type="ECO:0000256" key="1">
    <source>
        <dbReference type="ARBA" id="ARBA00000085"/>
    </source>
</evidence>
<evidence type="ECO:0000256" key="4">
    <source>
        <dbReference type="ARBA" id="ARBA00022553"/>
    </source>
</evidence>
<dbReference type="InterPro" id="IPR003661">
    <property type="entry name" value="HisK_dim/P_dom"/>
</dbReference>
<evidence type="ECO:0000256" key="10">
    <source>
        <dbReference type="SAM" id="Phobius"/>
    </source>
</evidence>
<feature type="domain" description="Histidine kinase" evidence="11">
    <location>
        <begin position="465"/>
        <end position="689"/>
    </location>
</feature>
<evidence type="ECO:0000259" key="12">
    <source>
        <dbReference type="PROSITE" id="PS50110"/>
    </source>
</evidence>
<dbReference type="InterPro" id="IPR003594">
    <property type="entry name" value="HATPase_dom"/>
</dbReference>
<evidence type="ECO:0000256" key="3">
    <source>
        <dbReference type="ARBA" id="ARBA00018672"/>
    </source>
</evidence>
<comment type="catalytic activity">
    <reaction evidence="1">
        <text>ATP + protein L-histidine = ADP + protein N-phospho-L-histidine.</text>
        <dbReference type="EC" id="2.7.13.3"/>
    </reaction>
</comment>
<dbReference type="Pfam" id="PF00512">
    <property type="entry name" value="HisKA"/>
    <property type="match status" value="1"/>
</dbReference>
<evidence type="ECO:0000256" key="6">
    <source>
        <dbReference type="ARBA" id="ARBA00023012"/>
    </source>
</evidence>
<dbReference type="PANTHER" id="PTHR45339">
    <property type="entry name" value="HYBRID SIGNAL TRANSDUCTION HISTIDINE KINASE J"/>
    <property type="match status" value="1"/>
</dbReference>
<gene>
    <name evidence="13" type="ORF">LKD42_07290</name>
</gene>
<dbReference type="PANTHER" id="PTHR45339:SF5">
    <property type="entry name" value="HISTIDINE KINASE"/>
    <property type="match status" value="1"/>
</dbReference>
<keyword evidence="10" id="KW-1133">Transmembrane helix</keyword>
<accession>A0ABS8EY35</accession>
<dbReference type="SMART" id="SM00388">
    <property type="entry name" value="HisKA"/>
    <property type="match status" value="1"/>
</dbReference>
<dbReference type="RefSeq" id="WP_248835271.1">
    <property type="nucleotide sequence ID" value="NZ_JAJEQE010000020.1"/>
</dbReference>
<dbReference type="PRINTS" id="PR00344">
    <property type="entry name" value="BCTRLSENSOR"/>
</dbReference>
<evidence type="ECO:0000313" key="13">
    <source>
        <dbReference type="EMBL" id="MCC2149059.1"/>
    </source>
</evidence>
<dbReference type="Proteomes" id="UP001299235">
    <property type="component" value="Unassembled WGS sequence"/>
</dbReference>
<evidence type="ECO:0000313" key="14">
    <source>
        <dbReference type="Proteomes" id="UP001299235"/>
    </source>
</evidence>
<keyword evidence="6" id="KW-0902">Two-component regulatory system</keyword>
<dbReference type="EMBL" id="JAJEQE010000020">
    <property type="protein sequence ID" value="MCC2149059.1"/>
    <property type="molecule type" value="Genomic_DNA"/>
</dbReference>
<dbReference type="Gene3D" id="3.40.50.2300">
    <property type="match status" value="2"/>
</dbReference>
<dbReference type="SMART" id="SM00387">
    <property type="entry name" value="HATPase_c"/>
    <property type="match status" value="1"/>
</dbReference>
<dbReference type="InterPro" id="IPR036097">
    <property type="entry name" value="HisK_dim/P_sf"/>
</dbReference>
<dbReference type="SUPFAM" id="SSF47384">
    <property type="entry name" value="Homodimeric domain of signal transducing histidine kinase"/>
    <property type="match status" value="1"/>
</dbReference>
<keyword evidence="10" id="KW-0812">Transmembrane</keyword>
<name>A0ABS8EY35_9FIRM</name>
<sequence length="971" mass="109044">MKSKKRPGISGILLIVLILVGMIVWGIFTGLDRRELSETLDKTTLVAKNKLQDYDNYTANDRVKSLVRLLDKTKELGTNLSKINKYGQQDLDEYITEQRLSGAFVSDKNLNVVLQGQQNLDSENLWNEIIGKGYVKEVLEHPEATYTERITVNREEYDLAVVPRQDAEGLVIAYAEKNSNTLGDMTLESVFSDFLVNMHGVIMVCLDDTVVSTNQETLLGKTMQEMRKYYNSRPEGNESGIIRIKPDHKIWYGHKDKMKEYAIYIFFPASQIFMARTVVCGLYTAVAILVYLLFLLIKSNLEKVTLKQSQKRMRIINALGTAYASIVLFDLEKDKVEMIKTSGDTSMPSGDQILSKKIQQNHINEMLTSEYREGFLEFIDMDTVAQRLKGQQSLTYTSQMEKGTWLLSVIVPQRFDSDGNIRAVLLANRDITKEKEKELEQERELRNALAAAEHANKAKTNFLNSISHDIRTPMNAVIGFTALATTHIDNKDLVMEYLKKISISSRHLLSLINDVLDMSRIESGNVKLEEVKVHLPDVFHDLRVIIQGSIAAKQQELYIDTQNVVHEDVVIDKLRLNQVLLNIVGNAVKFTSVGGMINIRVSENPCSKEGYASYSFSVKDNGIGMSEEFQEHIFDAFAREQTVTKSGIQGTGLGMAISKNIVNMMGGTITVNSEVGKGSEFIVSIECKITGETVKYKSVPELQGARALVVDDDANTCMSVCKMLRDIEMLADWTTSGKEAVLRAKEACEIKKEFKAYIIDWQMPDMNGIETVRRIRKVIGNDTPIIILTAYDWADIAEEAKEAGVTAFVSKPLFMSELRAALTQQAVGTEKDAAVEKKHYNHAGKRVLLVEDNELNREIAAAIMEEAGLIVDSVEDGIDAVERMGSAEESRYDAILMDIQMPKMDGYMATREIRTLDNNKKANIPIIAMTANAFEEDKKKALEAGMNAHIAKPISIDAIMEVLDQIFDRRK</sequence>
<dbReference type="InterPro" id="IPR036890">
    <property type="entry name" value="HATPase_C_sf"/>
</dbReference>
<keyword evidence="10" id="KW-0472">Membrane</keyword>
<feature type="transmembrane region" description="Helical" evidence="10">
    <location>
        <begin position="315"/>
        <end position="331"/>
    </location>
</feature>
<dbReference type="Gene3D" id="1.10.287.130">
    <property type="match status" value="1"/>
</dbReference>
<evidence type="ECO:0000256" key="7">
    <source>
        <dbReference type="ARBA" id="ARBA00024867"/>
    </source>
</evidence>
<keyword evidence="5" id="KW-0808">Transferase</keyword>